<dbReference type="InterPro" id="IPR034457">
    <property type="entry name" value="Organic_radical-activating"/>
</dbReference>
<keyword evidence="9" id="KW-1185">Reference proteome</keyword>
<proteinExistence type="inferred from homology"/>
<evidence type="ECO:0000256" key="5">
    <source>
        <dbReference type="ARBA" id="ARBA00023004"/>
    </source>
</evidence>
<gene>
    <name evidence="8" type="ORF">SAMN02744040_02079</name>
</gene>
<organism evidence="8 9">
    <name type="scientific">Tepidibacter thalassicus DSM 15285</name>
    <dbReference type="NCBI Taxonomy" id="1123350"/>
    <lineage>
        <taxon>Bacteria</taxon>
        <taxon>Bacillati</taxon>
        <taxon>Bacillota</taxon>
        <taxon>Clostridia</taxon>
        <taxon>Peptostreptococcales</taxon>
        <taxon>Peptostreptococcaceae</taxon>
        <taxon>Tepidibacter</taxon>
    </lineage>
</organism>
<keyword evidence="4" id="KW-0479">Metal-binding</keyword>
<dbReference type="PANTHER" id="PTHR30352">
    <property type="entry name" value="PYRUVATE FORMATE-LYASE-ACTIVATING ENZYME"/>
    <property type="match status" value="1"/>
</dbReference>
<evidence type="ECO:0000256" key="4">
    <source>
        <dbReference type="ARBA" id="ARBA00022723"/>
    </source>
</evidence>
<keyword evidence="7" id="KW-0560">Oxidoreductase</keyword>
<evidence type="ECO:0000256" key="6">
    <source>
        <dbReference type="ARBA" id="ARBA00023014"/>
    </source>
</evidence>
<comment type="function">
    <text evidence="7">Activation of anaerobic ribonucleoside-triphosphate reductase under anaerobic conditions by generation of an organic free radical, using S-adenosylmethionine and reduced flavodoxin as cosubstrates to produce 5'-deoxy-adenosine.</text>
</comment>
<dbReference type="AlphaFoldDB" id="A0A1M5T9D0"/>
<dbReference type="OrthoDB" id="9782387at2"/>
<evidence type="ECO:0000256" key="3">
    <source>
        <dbReference type="ARBA" id="ARBA00022691"/>
    </source>
</evidence>
<dbReference type="Pfam" id="PF13353">
    <property type="entry name" value="Fer4_12"/>
    <property type="match status" value="1"/>
</dbReference>
<dbReference type="SFLD" id="SFLDG01066">
    <property type="entry name" value="organic_radical-activating_enz"/>
    <property type="match status" value="1"/>
</dbReference>
<dbReference type="InterPro" id="IPR013785">
    <property type="entry name" value="Aldolase_TIM"/>
</dbReference>
<evidence type="ECO:0000256" key="7">
    <source>
        <dbReference type="PIRNR" id="PIRNR000368"/>
    </source>
</evidence>
<dbReference type="STRING" id="1123350.SAMN02744040_02079"/>
<evidence type="ECO:0000256" key="1">
    <source>
        <dbReference type="ARBA" id="ARBA00001966"/>
    </source>
</evidence>
<dbReference type="GO" id="GO:0004748">
    <property type="term" value="F:ribonucleoside-diphosphate reductase activity, thioredoxin disulfide as acceptor"/>
    <property type="evidence" value="ECO:0007669"/>
    <property type="project" value="TreeGrafter"/>
</dbReference>
<dbReference type="GO" id="GO:0046872">
    <property type="term" value="F:metal ion binding"/>
    <property type="evidence" value="ECO:0007669"/>
    <property type="project" value="UniProtKB-KW"/>
</dbReference>
<name>A0A1M5T9D0_9FIRM</name>
<dbReference type="CDD" id="cd01335">
    <property type="entry name" value="Radical_SAM"/>
    <property type="match status" value="1"/>
</dbReference>
<protein>
    <recommendedName>
        <fullName evidence="7">Anaerobic ribonucleoside-triphosphate reductase-activating protein</fullName>
        <ecNumber evidence="7">1.97.1.-</ecNumber>
    </recommendedName>
</protein>
<dbReference type="GO" id="GO:0043365">
    <property type="term" value="F:[formate-C-acetyltransferase]-activating enzyme activity"/>
    <property type="evidence" value="ECO:0007669"/>
    <property type="project" value="InterPro"/>
</dbReference>
<dbReference type="NCBIfam" id="TIGR02491">
    <property type="entry name" value="NrdG"/>
    <property type="match status" value="1"/>
</dbReference>
<dbReference type="SFLD" id="SFLDG01063">
    <property type="entry name" value="activating_enzymes__group_1"/>
    <property type="match status" value="1"/>
</dbReference>
<evidence type="ECO:0000256" key="2">
    <source>
        <dbReference type="ARBA" id="ARBA00022485"/>
    </source>
</evidence>
<dbReference type="EC" id="1.97.1.-" evidence="7"/>
<dbReference type="Gene3D" id="3.20.20.70">
    <property type="entry name" value="Aldolase class I"/>
    <property type="match status" value="1"/>
</dbReference>
<sequence length="178" mass="20310">MRIRLAASLTIDSIVDGPGLRTVIWTQGCKHKCKGCHNPSTHDFNGGFEVEVEDIINKIKKLKLQRGITLSGGEPFEQPDPLIEICKEAKKLGFDIWAYSGYTFEQLTDTKNSRYFKWKTLLEYIDVLVDGKFVESKKNSLLMFRGSTNQRIIDVPKSLKSKKAVLHLEYMENINIAK</sequence>
<dbReference type="EMBL" id="FQXH01000029">
    <property type="protein sequence ID" value="SHH47308.1"/>
    <property type="molecule type" value="Genomic_DNA"/>
</dbReference>
<dbReference type="SFLD" id="SFLDF00299">
    <property type="entry name" value="anaerobic_ribonucleoside-triph"/>
    <property type="match status" value="1"/>
</dbReference>
<keyword evidence="3" id="KW-0949">S-adenosyl-L-methionine</keyword>
<keyword evidence="6" id="KW-0411">Iron-sulfur</keyword>
<dbReference type="SUPFAM" id="SSF102114">
    <property type="entry name" value="Radical SAM enzymes"/>
    <property type="match status" value="1"/>
</dbReference>
<keyword evidence="5" id="KW-0408">Iron</keyword>
<dbReference type="Proteomes" id="UP000242520">
    <property type="component" value="Unassembled WGS sequence"/>
</dbReference>
<evidence type="ECO:0000313" key="8">
    <source>
        <dbReference type="EMBL" id="SHH47308.1"/>
    </source>
</evidence>
<dbReference type="RefSeq" id="WP_084602042.1">
    <property type="nucleotide sequence ID" value="NZ_FQXH01000029.1"/>
</dbReference>
<comment type="similarity">
    <text evidence="7">Belongs to the organic radical-activating enzymes family.</text>
</comment>
<reference evidence="9" key="1">
    <citation type="submission" date="2016-11" db="EMBL/GenBank/DDBJ databases">
        <authorList>
            <person name="Varghese N."/>
            <person name="Submissions S."/>
        </authorList>
    </citation>
    <scope>NUCLEOTIDE SEQUENCE [LARGE SCALE GENOMIC DNA]</scope>
    <source>
        <strain evidence="9">DSM 15285</strain>
    </source>
</reference>
<accession>A0A1M5T9D0</accession>
<evidence type="ECO:0000313" key="9">
    <source>
        <dbReference type="Proteomes" id="UP000242520"/>
    </source>
</evidence>
<dbReference type="InterPro" id="IPR012837">
    <property type="entry name" value="NrdG"/>
</dbReference>
<dbReference type="InterPro" id="IPR058240">
    <property type="entry name" value="rSAM_sf"/>
</dbReference>
<comment type="cofactor">
    <cofactor evidence="1">
        <name>[4Fe-4S] cluster</name>
        <dbReference type="ChEBI" id="CHEBI:49883"/>
    </cofactor>
</comment>
<keyword evidence="2" id="KW-0004">4Fe-4S</keyword>
<dbReference type="PANTHER" id="PTHR30352:SF2">
    <property type="entry name" value="ANAEROBIC RIBONUCLEOSIDE-TRIPHOSPHATE REDUCTASE-ACTIVATING PROTEIN"/>
    <property type="match status" value="1"/>
</dbReference>
<dbReference type="SFLD" id="SFLDS00029">
    <property type="entry name" value="Radical_SAM"/>
    <property type="match status" value="1"/>
</dbReference>
<dbReference type="InterPro" id="IPR007197">
    <property type="entry name" value="rSAM"/>
</dbReference>
<dbReference type="PIRSF" id="PIRSF000368">
    <property type="entry name" value="NrdG"/>
    <property type="match status" value="1"/>
</dbReference>
<dbReference type="GO" id="GO:0051539">
    <property type="term" value="F:4 iron, 4 sulfur cluster binding"/>
    <property type="evidence" value="ECO:0007669"/>
    <property type="project" value="UniProtKB-KW"/>
</dbReference>